<accession>A0A9P0MHG4</accession>
<dbReference type="AlphaFoldDB" id="A0A9P0MHG4"/>
<reference evidence="1" key="1">
    <citation type="submission" date="2022-03" db="EMBL/GenBank/DDBJ databases">
        <authorList>
            <person name="Sayadi A."/>
        </authorList>
    </citation>
    <scope>NUCLEOTIDE SEQUENCE</scope>
</reference>
<evidence type="ECO:0000313" key="1">
    <source>
        <dbReference type="EMBL" id="CAH2011999.1"/>
    </source>
</evidence>
<dbReference type="Proteomes" id="UP001152888">
    <property type="component" value="Unassembled WGS sequence"/>
</dbReference>
<keyword evidence="2" id="KW-1185">Reference proteome</keyword>
<sequence>MGLEDSDEITELTGCKLPTAYLNRFKGAQQHGGSRDLCMRAETLKEASPKRRIISN</sequence>
<comment type="caution">
    <text evidence="1">The sequence shown here is derived from an EMBL/GenBank/DDBJ whole genome shotgun (WGS) entry which is preliminary data.</text>
</comment>
<proteinExistence type="predicted"/>
<evidence type="ECO:0000313" key="2">
    <source>
        <dbReference type="Proteomes" id="UP001152888"/>
    </source>
</evidence>
<name>A0A9P0MHG4_ACAOB</name>
<gene>
    <name evidence="1" type="ORF">ACAOBT_LOCUS32551</name>
</gene>
<dbReference type="EMBL" id="CAKOFQ010008132">
    <property type="protein sequence ID" value="CAH2011999.1"/>
    <property type="molecule type" value="Genomic_DNA"/>
</dbReference>
<organism evidence="1 2">
    <name type="scientific">Acanthoscelides obtectus</name>
    <name type="common">Bean weevil</name>
    <name type="synonym">Bruchus obtectus</name>
    <dbReference type="NCBI Taxonomy" id="200917"/>
    <lineage>
        <taxon>Eukaryota</taxon>
        <taxon>Metazoa</taxon>
        <taxon>Ecdysozoa</taxon>
        <taxon>Arthropoda</taxon>
        <taxon>Hexapoda</taxon>
        <taxon>Insecta</taxon>
        <taxon>Pterygota</taxon>
        <taxon>Neoptera</taxon>
        <taxon>Endopterygota</taxon>
        <taxon>Coleoptera</taxon>
        <taxon>Polyphaga</taxon>
        <taxon>Cucujiformia</taxon>
        <taxon>Chrysomeloidea</taxon>
        <taxon>Chrysomelidae</taxon>
        <taxon>Bruchinae</taxon>
        <taxon>Bruchini</taxon>
        <taxon>Acanthoscelides</taxon>
    </lineage>
</organism>
<protein>
    <submittedName>
        <fullName evidence="1">Uncharacterized protein</fullName>
    </submittedName>
</protein>